<name>A0A1K1U5G7_9GAMM</name>
<dbReference type="Pfam" id="PF01048">
    <property type="entry name" value="PNP_UDP_1"/>
    <property type="match status" value="1"/>
</dbReference>
<comment type="similarity">
    <text evidence="3">Belongs to the PNP/MTAP phosphorylase family. MTAP subfamily.</text>
</comment>
<feature type="binding site" evidence="3">
    <location>
        <begin position="207"/>
        <end position="209"/>
    </location>
    <ligand>
        <name>substrate</name>
    </ligand>
</feature>
<comment type="function">
    <text evidence="3">Catalyzes the reversible phosphorylation of S-methyl-5'-thioinosine (MTI) to hypoxanthine and 5-methylthioribose-1-phosphate. Involved in the breakdown of S-methyl-5'-thioadenosine (MTA), a major by-product of polyamine biosynthesis. Catabolism of (MTA) occurs via deamination to MTI and phosphorolysis to hypoxanthine.</text>
</comment>
<evidence type="ECO:0000313" key="5">
    <source>
        <dbReference type="EMBL" id="SFX08026.1"/>
    </source>
</evidence>
<dbReference type="STRING" id="1122209.SAMN02745752_00460"/>
<dbReference type="PANTHER" id="PTHR42679:SF2">
    <property type="entry name" value="S-METHYL-5'-THIOADENOSINE PHOSPHORYLASE"/>
    <property type="match status" value="1"/>
</dbReference>
<evidence type="ECO:0000313" key="6">
    <source>
        <dbReference type="Proteomes" id="UP000182350"/>
    </source>
</evidence>
<dbReference type="UniPathway" id="UPA00606"/>
<dbReference type="SUPFAM" id="SSF53167">
    <property type="entry name" value="Purine and uridine phosphorylases"/>
    <property type="match status" value="1"/>
</dbReference>
<dbReference type="CDD" id="cd09010">
    <property type="entry name" value="MTAP_SsMTAPII_like_MTIP"/>
    <property type="match status" value="1"/>
</dbReference>
<dbReference type="Proteomes" id="UP000182350">
    <property type="component" value="Unassembled WGS sequence"/>
</dbReference>
<dbReference type="GO" id="GO:0005829">
    <property type="term" value="C:cytosol"/>
    <property type="evidence" value="ECO:0007669"/>
    <property type="project" value="TreeGrafter"/>
</dbReference>
<dbReference type="PROSITE" id="PS01240">
    <property type="entry name" value="PNP_MTAP_2"/>
    <property type="match status" value="1"/>
</dbReference>
<dbReference type="InterPro" id="IPR010044">
    <property type="entry name" value="MTAP"/>
</dbReference>
<evidence type="ECO:0000256" key="2">
    <source>
        <dbReference type="ARBA" id="ARBA00022679"/>
    </source>
</evidence>
<dbReference type="AlphaFoldDB" id="A0A1K1U5G7"/>
<dbReference type="EMBL" id="FPJW01000001">
    <property type="protein sequence ID" value="SFX08026.1"/>
    <property type="molecule type" value="Genomic_DNA"/>
</dbReference>
<feature type="binding site" evidence="3">
    <location>
        <position position="8"/>
    </location>
    <ligand>
        <name>phosphate</name>
        <dbReference type="ChEBI" id="CHEBI:43474"/>
    </ligand>
</feature>
<comment type="miscellaneous">
    <text evidence="3">Although this enzyme belongs to the family of MTA phosphorylases based on sequence homology, it has been shown that conserved amino acid substitutions in the substrate binding pocket convert the substrate specificity of this enzyme from 6-aminopurines to 6-oxopurines.</text>
</comment>
<keyword evidence="2 3" id="KW-0808">Transferase</keyword>
<evidence type="ECO:0000256" key="3">
    <source>
        <dbReference type="HAMAP-Rule" id="MF_01963"/>
    </source>
</evidence>
<feature type="binding site" evidence="3">
    <location>
        <position position="183"/>
    </location>
    <ligand>
        <name>substrate</name>
    </ligand>
</feature>
<comment type="pathway">
    <text evidence="3">Purine metabolism; purine nucleoside salvage.</text>
</comment>
<reference evidence="5 6" key="1">
    <citation type="submission" date="2016-11" db="EMBL/GenBank/DDBJ databases">
        <authorList>
            <person name="Jaros S."/>
            <person name="Januszkiewicz K."/>
            <person name="Wedrychowicz H."/>
        </authorList>
    </citation>
    <scope>NUCLEOTIDE SEQUENCE [LARGE SCALE GENOMIC DNA]</scope>
    <source>
        <strain evidence="5 6">DSM 21637</strain>
    </source>
</reference>
<dbReference type="OrthoDB" id="1523230at2"/>
<accession>A0A1K1U5G7</accession>
<dbReference type="InterPro" id="IPR035994">
    <property type="entry name" value="Nucleoside_phosphorylase_sf"/>
</dbReference>
<feature type="binding site" evidence="3">
    <location>
        <position position="184"/>
    </location>
    <ligand>
        <name>phosphate</name>
        <dbReference type="ChEBI" id="CHEBI:43474"/>
    </ligand>
</feature>
<feature type="domain" description="Nucleoside phosphorylase" evidence="4">
    <location>
        <begin position="2"/>
        <end position="242"/>
    </location>
</feature>
<protein>
    <recommendedName>
        <fullName evidence="3">Probable S-methyl-5'-thioinosine phosphorylase</fullName>
        <ecNumber evidence="3">2.4.2.44</ecNumber>
    </recommendedName>
    <alternativeName>
        <fullName evidence="3">5'-methylthioinosine phosphorylase</fullName>
        <shortName evidence="3">MTI phosphorylase</shortName>
        <shortName evidence="3">MTIP</shortName>
    </alternativeName>
</protein>
<proteinExistence type="inferred from homology"/>
<feature type="site" description="Important for substrate specificity" evidence="3">
    <location>
        <position position="165"/>
    </location>
</feature>
<keyword evidence="1 3" id="KW-0328">Glycosyltransferase</keyword>
<keyword evidence="6" id="KW-1185">Reference proteome</keyword>
<organism evidence="5 6">
    <name type="scientific">Marinospirillum alkaliphilum DSM 21637</name>
    <dbReference type="NCBI Taxonomy" id="1122209"/>
    <lineage>
        <taxon>Bacteria</taxon>
        <taxon>Pseudomonadati</taxon>
        <taxon>Pseudomonadota</taxon>
        <taxon>Gammaproteobacteria</taxon>
        <taxon>Oceanospirillales</taxon>
        <taxon>Oceanospirillaceae</taxon>
        <taxon>Marinospirillum</taxon>
    </lineage>
</organism>
<evidence type="ECO:0000256" key="1">
    <source>
        <dbReference type="ARBA" id="ARBA00022676"/>
    </source>
</evidence>
<dbReference type="EC" id="2.4.2.44" evidence="3"/>
<keyword evidence="3" id="KW-0660">Purine salvage</keyword>
<feature type="binding site" evidence="3">
    <location>
        <begin position="50"/>
        <end position="51"/>
    </location>
    <ligand>
        <name>phosphate</name>
        <dbReference type="ChEBI" id="CHEBI:43474"/>
    </ligand>
</feature>
<dbReference type="InterPro" id="IPR000845">
    <property type="entry name" value="Nucleoside_phosphorylase_d"/>
</dbReference>
<comment type="subunit">
    <text evidence="3">Homotrimer.</text>
</comment>
<dbReference type="HAMAP" id="MF_01963">
    <property type="entry name" value="MTAP"/>
    <property type="match status" value="1"/>
</dbReference>
<dbReference type="RefSeq" id="WP_072324678.1">
    <property type="nucleotide sequence ID" value="NZ_FPJW01000001.1"/>
</dbReference>
<comment type="catalytic activity">
    <reaction evidence="3">
        <text>S-methyl-5'-thioinosine + phosphate = 5-(methylsulfanyl)-alpha-D-ribose 1-phosphate + hypoxanthine</text>
        <dbReference type="Rhea" id="RHEA:30643"/>
        <dbReference type="ChEBI" id="CHEBI:17368"/>
        <dbReference type="ChEBI" id="CHEBI:43474"/>
        <dbReference type="ChEBI" id="CHEBI:48595"/>
        <dbReference type="ChEBI" id="CHEBI:58533"/>
        <dbReference type="EC" id="2.4.2.44"/>
    </reaction>
</comment>
<dbReference type="GO" id="GO:0019509">
    <property type="term" value="P:L-methionine salvage from methylthioadenosine"/>
    <property type="evidence" value="ECO:0007669"/>
    <property type="project" value="TreeGrafter"/>
</dbReference>
<comment type="caution">
    <text evidence="3">Lacks conserved residue(s) required for the propagation of feature annotation.</text>
</comment>
<dbReference type="GO" id="GO:0006166">
    <property type="term" value="P:purine ribonucleoside salvage"/>
    <property type="evidence" value="ECO:0007669"/>
    <property type="project" value="UniProtKB-UniRule"/>
</dbReference>
<feature type="site" description="Important for substrate specificity" evidence="3">
    <location>
        <position position="219"/>
    </location>
</feature>
<dbReference type="NCBIfam" id="NF006599">
    <property type="entry name" value="PRK09136.1"/>
    <property type="match status" value="1"/>
</dbReference>
<gene>
    <name evidence="5" type="ORF">SAMN02745752_00460</name>
</gene>
<dbReference type="Gene3D" id="3.40.50.1580">
    <property type="entry name" value="Nucleoside phosphorylase domain"/>
    <property type="match status" value="1"/>
</dbReference>
<sequence>MLAIIGGTGLTQIEGVQLLAERSAHTALGSASSPVTEARLEGQPVLFLARHGHPHRIPPHRINYRANLLALQAAGATRILAINAVGGIDPAFTPGSLVLPDQIIDYTWGREATFFDGDYLPLKHLDFTWPYDKNLRKSLLAVAAKEKIPVHAGGVYGATQGPRLETAAEITRMARDGCTLVGMTGMPEAMLARELELPYACLSLVVNPAAGLSSEAITMAGIEQVLQQGMGEVLKLLRAFVRTS</sequence>
<evidence type="ECO:0000259" key="4">
    <source>
        <dbReference type="Pfam" id="PF01048"/>
    </source>
</evidence>
<dbReference type="PANTHER" id="PTHR42679">
    <property type="entry name" value="S-METHYL-5'-THIOADENOSINE PHOSPHORYLASE"/>
    <property type="match status" value="1"/>
</dbReference>
<dbReference type="InterPro" id="IPR018099">
    <property type="entry name" value="Purine_phosphorylase-2_CS"/>
</dbReference>
<dbReference type="GO" id="GO:0017061">
    <property type="term" value="F:S-methyl-5-thioadenosine phosphorylase activity"/>
    <property type="evidence" value="ECO:0007669"/>
    <property type="project" value="InterPro"/>
</dbReference>